<proteinExistence type="predicted"/>
<dbReference type="Proteomes" id="UP000694845">
    <property type="component" value="Unplaced"/>
</dbReference>
<keyword evidence="2" id="KW-1185">Reference proteome</keyword>
<dbReference type="PANTHER" id="PTHR33766:SF1">
    <property type="entry name" value="PROTEIN FAM181A"/>
    <property type="match status" value="1"/>
</dbReference>
<feature type="region of interest" description="Disordered" evidence="1">
    <location>
        <begin position="446"/>
        <end position="488"/>
    </location>
</feature>
<evidence type="ECO:0000256" key="1">
    <source>
        <dbReference type="SAM" id="MobiDB-lite"/>
    </source>
</evidence>
<dbReference type="KEGG" id="aplc:110975858"/>
<sequence length="488" mass="54018">MTLNACAYAGMPVYGNCNYSCSVPWTEGSQSSNNLVHFVDLASSNIKHALDRPVRSRRKVNHRKYLQKQIKRRSQQSQSGGLMGDQKVAQGIRDAAKSALSTEPGETPRAKYGTRSRETKAHLNVSQCKSLSAMFDLKALLHAETSGADEDGAKVKHQRPIGHEPVPLKRRNLPVSFFQEPDVSSLLLPHREILSSLSVDFDFPSVSTSEEEEDDDDIALRDTIDWLCSTADLDQILNPLLDEMRTAKAREERTATVSDTGHGEMGSGANGVLAGMQHGAFAHDFEKEPSHDDVQQVQVIDPHGSNALEQWVGLDSAQPARNTGQLLYANTLHQHPNNVQQDNVTFTYNALEPNSTHYQSRIQKDSDTTNQVDIDEYFTGNEGPRHEFVGGQLDSYGAAHHRAQPPQTHYNFTPAQQLCQGQSGCTSNPDMSYPAMIAEMRQHIRQQDTHRSLTGGQSISTGGDRTLPTFPQAFMNEATPWSPSKDWS</sequence>
<feature type="region of interest" description="Disordered" evidence="1">
    <location>
        <begin position="66"/>
        <end position="118"/>
    </location>
</feature>
<dbReference type="PANTHER" id="PTHR33766">
    <property type="entry name" value="PROTEIN FAM181B"/>
    <property type="match status" value="1"/>
</dbReference>
<organism evidence="2 3">
    <name type="scientific">Acanthaster planci</name>
    <name type="common">Crown-of-thorns starfish</name>
    <dbReference type="NCBI Taxonomy" id="133434"/>
    <lineage>
        <taxon>Eukaryota</taxon>
        <taxon>Metazoa</taxon>
        <taxon>Echinodermata</taxon>
        <taxon>Eleutherozoa</taxon>
        <taxon>Asterozoa</taxon>
        <taxon>Asteroidea</taxon>
        <taxon>Valvatacea</taxon>
        <taxon>Valvatida</taxon>
        <taxon>Acanthasteridae</taxon>
        <taxon>Acanthaster</taxon>
    </lineage>
</organism>
<dbReference type="RefSeq" id="XP_022084387.1">
    <property type="nucleotide sequence ID" value="XM_022228695.1"/>
</dbReference>
<evidence type="ECO:0000313" key="3">
    <source>
        <dbReference type="RefSeq" id="XP_022084387.1"/>
    </source>
</evidence>
<reference evidence="3" key="1">
    <citation type="submission" date="2025-08" db="UniProtKB">
        <authorList>
            <consortium name="RefSeq"/>
        </authorList>
    </citation>
    <scope>IDENTIFICATION</scope>
</reference>
<dbReference type="OrthoDB" id="5981837at2759"/>
<protein>
    <submittedName>
        <fullName evidence="3">Uncharacterized protein LOC110975858</fullName>
    </submittedName>
</protein>
<feature type="compositionally biased region" description="Polar residues" evidence="1">
    <location>
        <begin position="452"/>
        <end position="463"/>
    </location>
</feature>
<accession>A0A8B7XVW3</accession>
<dbReference type="GeneID" id="110975858"/>
<evidence type="ECO:0000313" key="2">
    <source>
        <dbReference type="Proteomes" id="UP000694845"/>
    </source>
</evidence>
<gene>
    <name evidence="3" type="primary">LOC110975858</name>
</gene>
<dbReference type="InterPro" id="IPR029359">
    <property type="entry name" value="FAM181"/>
</dbReference>
<dbReference type="OMA" id="DTIDWLC"/>
<dbReference type="AlphaFoldDB" id="A0A8B7XVW3"/>
<name>A0A8B7XVW3_ACAPL</name>